<feature type="region of interest" description="Disordered" evidence="1">
    <location>
        <begin position="542"/>
        <end position="582"/>
    </location>
</feature>
<evidence type="ECO:0000256" key="1">
    <source>
        <dbReference type="SAM" id="MobiDB-lite"/>
    </source>
</evidence>
<dbReference type="RefSeq" id="WP_266350431.1">
    <property type="nucleotide sequence ID" value="NZ_JAPKNG010000006.1"/>
</dbReference>
<feature type="compositionally biased region" description="Polar residues" evidence="1">
    <location>
        <begin position="101"/>
        <end position="111"/>
    </location>
</feature>
<dbReference type="EMBL" id="JAUSVO010000006">
    <property type="protein sequence ID" value="MDQ0439531.1"/>
    <property type="molecule type" value="Genomic_DNA"/>
</dbReference>
<dbReference type="InterPro" id="IPR011990">
    <property type="entry name" value="TPR-like_helical_dom_sf"/>
</dbReference>
<gene>
    <name evidence="2" type="ORF">QO014_003937</name>
</gene>
<proteinExistence type="predicted"/>
<name>A0ABU0HB41_9HYPH</name>
<evidence type="ECO:0000313" key="2">
    <source>
        <dbReference type="EMBL" id="MDQ0439531.1"/>
    </source>
</evidence>
<keyword evidence="3" id="KW-1185">Reference proteome</keyword>
<comment type="caution">
    <text evidence="2">The sequence shown here is derived from an EMBL/GenBank/DDBJ whole genome shotgun (WGS) entry which is preliminary data.</text>
</comment>
<evidence type="ECO:0000313" key="3">
    <source>
        <dbReference type="Proteomes" id="UP001241603"/>
    </source>
</evidence>
<dbReference type="Proteomes" id="UP001241603">
    <property type="component" value="Unassembled WGS sequence"/>
</dbReference>
<sequence length="795" mass="84429">MPVRRAFIGLGSIAIVALTSAAALRIGYGPSGDMGLTAQASERTLAGASADLISLGGQDVSARQWPPVDTIQMAQATAVPPVQMPPPAAAPLPPAAPLVTETQPANGTPASSPAPPVTEVSPTPGTATDPNAVDETALRYFARQGDTRRLNAEIGRLRALYPDWYPPDNLTQPKPIADPLLDQMWKYYSDGQYAAARGAIADRLAHDPQWKPPADLLARLDIGEARERLVNASNAQQWDTVVSIAAATPSLLTCADVDVLWRLSEAFAKSDRSSRARDVGTYVLSNCVDPKERLATVQKAMTYLKDGELDDLLKLERVGADGQGEFAPVKGDLARKRVGAAAADPKQKATPADLALLAQIAQNATVADDAVLLGGYWFAHGDPAQAAKWYELAKTRADTPEIARGYAYALNQLKRPADGEAAAYQWRDDSPENKQAYLVVATALLSLDPPAKIEPDVLARMAKAISEARFPQGAQELGWYAYNIGQTLTAARWFTAALTWDPNNEPSAFGLALAYNRLGNKAAFQKVVKVWGPRSERIARLADPRAAAQGRRSSADDLPLPPSIENPGQPVRQAASTGQDTLVPSIDPISSEIGPGEAAVAVDPVPASARVVRTSATRGSNGGGGGACNGSQPAGQLSASAALARGWCMLNLNRSIEAVDAFETALQKGDAKMRQDAAYGKTLANLQAGLTDAAAVSAAAASQPAARSTEMRVAILSQRAIAAYNDNRFVETLMYLNELSQLAPEQNDRLMMRGWSYFHLRRFQEAKQIFVAVAGTGSHEAAKALAALAETTKPR</sequence>
<reference evidence="2 3" key="1">
    <citation type="submission" date="2023-07" db="EMBL/GenBank/DDBJ databases">
        <title>Genomic Encyclopedia of Type Strains, Phase IV (KMG-IV): sequencing the most valuable type-strain genomes for metagenomic binning, comparative biology and taxonomic classification.</title>
        <authorList>
            <person name="Goeker M."/>
        </authorList>
    </citation>
    <scope>NUCLEOTIDE SEQUENCE [LARGE SCALE GENOMIC DNA]</scope>
    <source>
        <strain evidence="2 3">B6-8</strain>
    </source>
</reference>
<feature type="compositionally biased region" description="Pro residues" evidence="1">
    <location>
        <begin position="82"/>
        <end position="96"/>
    </location>
</feature>
<dbReference type="Gene3D" id="1.25.40.10">
    <property type="entry name" value="Tetratricopeptide repeat domain"/>
    <property type="match status" value="2"/>
</dbReference>
<organism evidence="2 3">
    <name type="scientific">Kaistia dalseonensis</name>
    <dbReference type="NCBI Taxonomy" id="410840"/>
    <lineage>
        <taxon>Bacteria</taxon>
        <taxon>Pseudomonadati</taxon>
        <taxon>Pseudomonadota</taxon>
        <taxon>Alphaproteobacteria</taxon>
        <taxon>Hyphomicrobiales</taxon>
        <taxon>Kaistiaceae</taxon>
        <taxon>Kaistia</taxon>
    </lineage>
</organism>
<accession>A0ABU0HB41</accession>
<feature type="region of interest" description="Disordered" evidence="1">
    <location>
        <begin position="82"/>
        <end position="133"/>
    </location>
</feature>
<dbReference type="SUPFAM" id="SSF48452">
    <property type="entry name" value="TPR-like"/>
    <property type="match status" value="2"/>
</dbReference>
<protein>
    <submittedName>
        <fullName evidence="2">Tetratricopeptide (TPR) repeat protein</fullName>
    </submittedName>
</protein>
<feature type="compositionally biased region" description="Polar residues" evidence="1">
    <location>
        <begin position="120"/>
        <end position="129"/>
    </location>
</feature>